<dbReference type="AlphaFoldDB" id="A0A645AZT6"/>
<protein>
    <submittedName>
        <fullName evidence="1">Uncharacterized protein</fullName>
    </submittedName>
</protein>
<reference evidence="1" key="1">
    <citation type="submission" date="2019-08" db="EMBL/GenBank/DDBJ databases">
        <authorList>
            <person name="Kucharzyk K."/>
            <person name="Murdoch R.W."/>
            <person name="Higgins S."/>
            <person name="Loffler F."/>
        </authorList>
    </citation>
    <scope>NUCLEOTIDE SEQUENCE</scope>
</reference>
<accession>A0A645AZT6</accession>
<proteinExistence type="predicted"/>
<sequence>MHSLDSKPAKRGIDFLGGYGSCRKTEGFGQAYTNRGSDLYDNLLLGIGGRREERCNLILLIDGSNWAVSGTLAAAYTGAVFELEHGGGSHTGLIPPSDELKGEDTLQVLTDLYTASALDALLRLQDDGSRRGVLIAIAETDFEGLLADTELCSKVLQLTLTIADAGEAAGGVG</sequence>
<dbReference type="EMBL" id="VSSQ01016888">
    <property type="protein sequence ID" value="MPM58659.1"/>
    <property type="molecule type" value="Genomic_DNA"/>
</dbReference>
<organism evidence="1">
    <name type="scientific">bioreactor metagenome</name>
    <dbReference type="NCBI Taxonomy" id="1076179"/>
    <lineage>
        <taxon>unclassified sequences</taxon>
        <taxon>metagenomes</taxon>
        <taxon>ecological metagenomes</taxon>
    </lineage>
</organism>
<gene>
    <name evidence="1" type="ORF">SDC9_105491</name>
</gene>
<evidence type="ECO:0000313" key="1">
    <source>
        <dbReference type="EMBL" id="MPM58659.1"/>
    </source>
</evidence>
<name>A0A645AZT6_9ZZZZ</name>
<comment type="caution">
    <text evidence="1">The sequence shown here is derived from an EMBL/GenBank/DDBJ whole genome shotgun (WGS) entry which is preliminary data.</text>
</comment>